<organism evidence="4 5">
    <name type="scientific">Acetobacteroides hydrogenigenes</name>
    <dbReference type="NCBI Taxonomy" id="979970"/>
    <lineage>
        <taxon>Bacteria</taxon>
        <taxon>Pseudomonadati</taxon>
        <taxon>Bacteroidota</taxon>
        <taxon>Bacteroidia</taxon>
        <taxon>Bacteroidales</taxon>
        <taxon>Rikenellaceae</taxon>
        <taxon>Acetobacteroides</taxon>
    </lineage>
</organism>
<name>A0A4R2ECB7_9BACT</name>
<dbReference type="OrthoDB" id="975117at2"/>
<feature type="domain" description="SusE outer membrane protein" evidence="2">
    <location>
        <begin position="22"/>
        <end position="130"/>
    </location>
</feature>
<dbReference type="Pfam" id="PF14292">
    <property type="entry name" value="SusE"/>
    <property type="match status" value="1"/>
</dbReference>
<evidence type="ECO:0000259" key="3">
    <source>
        <dbReference type="Pfam" id="PF16411"/>
    </source>
</evidence>
<dbReference type="Pfam" id="PF16411">
    <property type="entry name" value="SusF_SusE"/>
    <property type="match status" value="1"/>
</dbReference>
<dbReference type="PROSITE" id="PS51257">
    <property type="entry name" value="PROKAR_LIPOPROTEIN"/>
    <property type="match status" value="1"/>
</dbReference>
<dbReference type="InterPro" id="IPR032187">
    <property type="entry name" value="SusF/SusE-like_C"/>
</dbReference>
<dbReference type="InterPro" id="IPR013783">
    <property type="entry name" value="Ig-like_fold"/>
</dbReference>
<evidence type="ECO:0000256" key="1">
    <source>
        <dbReference type="SAM" id="SignalP"/>
    </source>
</evidence>
<dbReference type="CDD" id="cd12956">
    <property type="entry name" value="CBM_SusE-F_like"/>
    <property type="match status" value="1"/>
</dbReference>
<dbReference type="GO" id="GO:0019867">
    <property type="term" value="C:outer membrane"/>
    <property type="evidence" value="ECO:0007669"/>
    <property type="project" value="InterPro"/>
</dbReference>
<evidence type="ECO:0000259" key="2">
    <source>
        <dbReference type="Pfam" id="PF14292"/>
    </source>
</evidence>
<evidence type="ECO:0000313" key="5">
    <source>
        <dbReference type="Proteomes" id="UP000294830"/>
    </source>
</evidence>
<dbReference type="InterPro" id="IPR025970">
    <property type="entry name" value="SusE"/>
</dbReference>
<feature type="domain" description="Outer membrane protein SusF/SusE-like C-terminal" evidence="3">
    <location>
        <begin position="170"/>
        <end position="251"/>
    </location>
</feature>
<keyword evidence="5" id="KW-1185">Reference proteome</keyword>
<accession>A0A4R2ECB7</accession>
<feature type="chain" id="PRO_5020263810" evidence="1">
    <location>
        <begin position="19"/>
        <end position="262"/>
    </location>
</feature>
<protein>
    <submittedName>
        <fullName evidence="4">Uncharacterized protein DUF5019</fullName>
    </submittedName>
</protein>
<dbReference type="AlphaFoldDB" id="A0A4R2ECB7"/>
<dbReference type="EMBL" id="SLWB01000012">
    <property type="protein sequence ID" value="TCN64706.1"/>
    <property type="molecule type" value="Genomic_DNA"/>
</dbReference>
<gene>
    <name evidence="4" type="ORF">CLV25_11233</name>
</gene>
<dbReference type="Proteomes" id="UP000294830">
    <property type="component" value="Unassembled WGS sequence"/>
</dbReference>
<keyword evidence="1" id="KW-0732">Signal</keyword>
<dbReference type="Gene3D" id="2.60.40.3620">
    <property type="match status" value="1"/>
</dbReference>
<proteinExistence type="predicted"/>
<dbReference type="RefSeq" id="WP_131839851.1">
    <property type="nucleotide sequence ID" value="NZ_SLWB01000012.1"/>
</dbReference>
<comment type="caution">
    <text evidence="4">The sequence shown here is derived from an EMBL/GenBank/DDBJ whole genome shotgun (WGS) entry which is preliminary data.</text>
</comment>
<feature type="signal peptide" evidence="1">
    <location>
        <begin position="1"/>
        <end position="18"/>
    </location>
</feature>
<dbReference type="GO" id="GO:2001070">
    <property type="term" value="F:starch binding"/>
    <property type="evidence" value="ECO:0007669"/>
    <property type="project" value="InterPro"/>
</dbReference>
<reference evidence="4 5" key="1">
    <citation type="submission" date="2019-03" db="EMBL/GenBank/DDBJ databases">
        <title>Genomic Encyclopedia of Archaeal and Bacterial Type Strains, Phase II (KMG-II): from individual species to whole genera.</title>
        <authorList>
            <person name="Goeker M."/>
        </authorList>
    </citation>
    <scope>NUCLEOTIDE SEQUENCE [LARGE SCALE GENOMIC DNA]</scope>
    <source>
        <strain evidence="4 5">RL-C</strain>
    </source>
</reference>
<sequence length="262" mass="28402">MKRLKYLAYALASIFLLASCEKDETKVYLSDKSTAPVLSTPADKLTISLTEGTKDETFTQFVWSKADYGFKAAIEYQIQFSKNSDMSRPKVLSTVSLSNKYSLSNLEFDKFLLGSLKLTPNVAATIYYRVVAVVAGLPRTTYPAGGATTAVQTMTVTPFNTPVDVKSWGIVGSATPNGWNGPDFVMDDGDVEGQYEAIVTLNAGEIKFRFNNDWGLNLGGTPGALTQGGNNIAISEAGKYKITLTVKKDGNTYTGTYTIVKL</sequence>
<dbReference type="Gene3D" id="2.60.40.10">
    <property type="entry name" value="Immunoglobulins"/>
    <property type="match status" value="1"/>
</dbReference>
<evidence type="ECO:0000313" key="4">
    <source>
        <dbReference type="EMBL" id="TCN64706.1"/>
    </source>
</evidence>